<accession>A0AA40D904</accession>
<feature type="compositionally biased region" description="Polar residues" evidence="1">
    <location>
        <begin position="286"/>
        <end position="300"/>
    </location>
</feature>
<proteinExistence type="predicted"/>
<keyword evidence="3" id="KW-1185">Reference proteome</keyword>
<gene>
    <name evidence="2" type="ORF">QBC41DRAFT_374664</name>
</gene>
<protein>
    <submittedName>
        <fullName evidence="2">Uncharacterized protein</fullName>
    </submittedName>
</protein>
<dbReference type="Proteomes" id="UP001174997">
    <property type="component" value="Unassembled WGS sequence"/>
</dbReference>
<sequence length="420" mass="46397">MLLLLLDHTLQASVPRDLLWNSSLLCHAQVLTYLFVELNSASLCPLCLEIDLHLLFTSTSQSPVMCLNVRFKCPTCGSLTDYTSMQHCEHNPCVGRLDIQIYPNMVNAIGNGVAVAWYCPNSSCLLSYDVSCTQDNIFQSLLEAQHQGRMGEQSLVESLPAMRSQYGNNVVQGTERVVDNVSTGVDAPVIGHEGSNQGPVGAESEIFPRDVQGGQGHTDPGLADYDSNPSQFQPFIPPYDDTGFQEASTFTQQDPSFDHTAGSQPTTQTNQYGEVWTIPAVDTAQVNQSAGSSRTHASGSQQQWQQQQQYHSTAADPPNVGVTNAQYPPEWRMTPDLSTEIDAFKAQIAEQTRDMQPREKGWVEAEVGLLLLLKKRRPRITYSEISRWFIPRHSGTACESAFSRRNREDAARRVAGRGGQ</sequence>
<feature type="region of interest" description="Disordered" evidence="1">
    <location>
        <begin position="286"/>
        <end position="328"/>
    </location>
</feature>
<feature type="region of interest" description="Disordered" evidence="1">
    <location>
        <begin position="209"/>
        <end position="230"/>
    </location>
</feature>
<name>A0AA40D904_9PEZI</name>
<dbReference type="AlphaFoldDB" id="A0AA40D904"/>
<dbReference type="EMBL" id="JAULSY010000071">
    <property type="protein sequence ID" value="KAK0667509.1"/>
    <property type="molecule type" value="Genomic_DNA"/>
</dbReference>
<evidence type="ECO:0000313" key="2">
    <source>
        <dbReference type="EMBL" id="KAK0667509.1"/>
    </source>
</evidence>
<evidence type="ECO:0000256" key="1">
    <source>
        <dbReference type="SAM" id="MobiDB-lite"/>
    </source>
</evidence>
<reference evidence="2" key="1">
    <citation type="submission" date="2023-06" db="EMBL/GenBank/DDBJ databases">
        <title>Genome-scale phylogeny and comparative genomics of the fungal order Sordariales.</title>
        <authorList>
            <consortium name="Lawrence Berkeley National Laboratory"/>
            <person name="Hensen N."/>
            <person name="Bonometti L."/>
            <person name="Westerberg I."/>
            <person name="Brannstrom I.O."/>
            <person name="Guillou S."/>
            <person name="Cros-Aarteil S."/>
            <person name="Calhoun S."/>
            <person name="Haridas S."/>
            <person name="Kuo A."/>
            <person name="Mondo S."/>
            <person name="Pangilinan J."/>
            <person name="Riley R."/>
            <person name="Labutti K."/>
            <person name="Andreopoulos B."/>
            <person name="Lipzen A."/>
            <person name="Chen C."/>
            <person name="Yanf M."/>
            <person name="Daum C."/>
            <person name="Ng V."/>
            <person name="Clum A."/>
            <person name="Steindorff A."/>
            <person name="Ohm R."/>
            <person name="Martin F."/>
            <person name="Silar P."/>
            <person name="Natvig D."/>
            <person name="Lalanne C."/>
            <person name="Gautier V."/>
            <person name="Ament-Velasquez S.L."/>
            <person name="Kruys A."/>
            <person name="Hutchinson M.I."/>
            <person name="Powell A.J."/>
            <person name="Barry K."/>
            <person name="Miller A.N."/>
            <person name="Grigoriev I.V."/>
            <person name="Debuchy R."/>
            <person name="Gladieux P."/>
            <person name="Thoren M.H."/>
            <person name="Johannesson H."/>
        </authorList>
    </citation>
    <scope>NUCLEOTIDE SEQUENCE</scope>
    <source>
        <strain evidence="2">CBS 307.81</strain>
    </source>
</reference>
<comment type="caution">
    <text evidence="2">The sequence shown here is derived from an EMBL/GenBank/DDBJ whole genome shotgun (WGS) entry which is preliminary data.</text>
</comment>
<organism evidence="2 3">
    <name type="scientific">Cercophora samala</name>
    <dbReference type="NCBI Taxonomy" id="330535"/>
    <lineage>
        <taxon>Eukaryota</taxon>
        <taxon>Fungi</taxon>
        <taxon>Dikarya</taxon>
        <taxon>Ascomycota</taxon>
        <taxon>Pezizomycotina</taxon>
        <taxon>Sordariomycetes</taxon>
        <taxon>Sordariomycetidae</taxon>
        <taxon>Sordariales</taxon>
        <taxon>Lasiosphaeriaceae</taxon>
        <taxon>Cercophora</taxon>
    </lineage>
</organism>
<evidence type="ECO:0000313" key="3">
    <source>
        <dbReference type="Proteomes" id="UP001174997"/>
    </source>
</evidence>